<reference evidence="5 6" key="1">
    <citation type="submission" date="2024-09" db="EMBL/GenBank/DDBJ databases">
        <authorList>
            <person name="Sun Q."/>
            <person name="Mori K."/>
        </authorList>
    </citation>
    <scope>NUCLEOTIDE SEQUENCE [LARGE SCALE GENOMIC DNA]</scope>
    <source>
        <strain evidence="5 6">TBRC 0563</strain>
    </source>
</reference>
<dbReference type="RefSeq" id="WP_378195711.1">
    <property type="nucleotide sequence ID" value="NZ_JBHLZP010000019.1"/>
</dbReference>
<dbReference type="InterPro" id="IPR029063">
    <property type="entry name" value="SAM-dependent_MTases_sf"/>
</dbReference>
<dbReference type="InterPro" id="IPR013216">
    <property type="entry name" value="Methyltransf_11"/>
</dbReference>
<dbReference type="Proteomes" id="UP001589627">
    <property type="component" value="Unassembled WGS sequence"/>
</dbReference>
<evidence type="ECO:0000256" key="1">
    <source>
        <dbReference type="ARBA" id="ARBA00022603"/>
    </source>
</evidence>
<dbReference type="GO" id="GO:0008168">
    <property type="term" value="F:methyltransferase activity"/>
    <property type="evidence" value="ECO:0007669"/>
    <property type="project" value="UniProtKB-KW"/>
</dbReference>
<keyword evidence="1 5" id="KW-0489">Methyltransferase</keyword>
<dbReference type="EMBL" id="JBHLZP010000019">
    <property type="protein sequence ID" value="MFB9831500.1"/>
    <property type="molecule type" value="Genomic_DNA"/>
</dbReference>
<proteinExistence type="predicted"/>
<evidence type="ECO:0000256" key="2">
    <source>
        <dbReference type="ARBA" id="ARBA00022679"/>
    </source>
</evidence>
<gene>
    <name evidence="5" type="ORF">ACFFNX_04775</name>
</gene>
<accession>A0ABV5Y8Z2</accession>
<feature type="domain" description="Methyltransferase type 11" evidence="4">
    <location>
        <begin position="34"/>
        <end position="129"/>
    </location>
</feature>
<evidence type="ECO:0000256" key="3">
    <source>
        <dbReference type="ARBA" id="ARBA00022691"/>
    </source>
</evidence>
<dbReference type="Gene3D" id="3.40.50.150">
    <property type="entry name" value="Vaccinia Virus protein VP39"/>
    <property type="match status" value="1"/>
</dbReference>
<organism evidence="5 6">
    <name type="scientific">Actinoallomurus acaciae</name>
    <dbReference type="NCBI Taxonomy" id="502577"/>
    <lineage>
        <taxon>Bacteria</taxon>
        <taxon>Bacillati</taxon>
        <taxon>Actinomycetota</taxon>
        <taxon>Actinomycetes</taxon>
        <taxon>Streptosporangiales</taxon>
        <taxon>Thermomonosporaceae</taxon>
        <taxon>Actinoallomurus</taxon>
    </lineage>
</organism>
<dbReference type="PANTHER" id="PTHR43464">
    <property type="entry name" value="METHYLTRANSFERASE"/>
    <property type="match status" value="1"/>
</dbReference>
<comment type="caution">
    <text evidence="5">The sequence shown here is derived from an EMBL/GenBank/DDBJ whole genome shotgun (WGS) entry which is preliminary data.</text>
</comment>
<dbReference type="SUPFAM" id="SSF53335">
    <property type="entry name" value="S-adenosyl-L-methionine-dependent methyltransferases"/>
    <property type="match status" value="1"/>
</dbReference>
<dbReference type="Pfam" id="PF08241">
    <property type="entry name" value="Methyltransf_11"/>
    <property type="match status" value="1"/>
</dbReference>
<keyword evidence="2" id="KW-0808">Transferase</keyword>
<dbReference type="GO" id="GO:0032259">
    <property type="term" value="P:methylation"/>
    <property type="evidence" value="ECO:0007669"/>
    <property type="project" value="UniProtKB-KW"/>
</dbReference>
<evidence type="ECO:0000313" key="6">
    <source>
        <dbReference type="Proteomes" id="UP001589627"/>
    </source>
</evidence>
<keyword evidence="6" id="KW-1185">Reference proteome</keyword>
<keyword evidence="3" id="KW-0949">S-adenosyl-L-methionine</keyword>
<evidence type="ECO:0000313" key="5">
    <source>
        <dbReference type="EMBL" id="MFB9831500.1"/>
    </source>
</evidence>
<sequence length="211" mass="23053">MAEGYGDHEGYWNHNVHYHPLVLGAVPEGCGAALDIGCGDGLLARRLAGRSDAVVGVDVTAEMVRLARERSAGLNNVTFAEADFLYPDREPLGDGRFDFVSAVAVIHHVDFGAALAAVERLLAPGGRAMIIGLARNRTPLDWALSAAGIPAAHRHRRRNGGKGHPDGMPIKDPAMSWGEIRHDAQRLLPGCRFRRHLLWRYSLTWDKPRST</sequence>
<dbReference type="CDD" id="cd02440">
    <property type="entry name" value="AdoMet_MTases"/>
    <property type="match status" value="1"/>
</dbReference>
<dbReference type="PANTHER" id="PTHR43464:SF19">
    <property type="entry name" value="UBIQUINONE BIOSYNTHESIS O-METHYLTRANSFERASE, MITOCHONDRIAL"/>
    <property type="match status" value="1"/>
</dbReference>
<evidence type="ECO:0000259" key="4">
    <source>
        <dbReference type="Pfam" id="PF08241"/>
    </source>
</evidence>
<protein>
    <submittedName>
        <fullName evidence="5">Class I SAM-dependent methyltransferase</fullName>
    </submittedName>
</protein>
<name>A0ABV5Y8Z2_9ACTN</name>